<organism evidence="1 2">
    <name type="scientific">Suillus luteus UH-Slu-Lm8-n1</name>
    <dbReference type="NCBI Taxonomy" id="930992"/>
    <lineage>
        <taxon>Eukaryota</taxon>
        <taxon>Fungi</taxon>
        <taxon>Dikarya</taxon>
        <taxon>Basidiomycota</taxon>
        <taxon>Agaricomycotina</taxon>
        <taxon>Agaricomycetes</taxon>
        <taxon>Agaricomycetidae</taxon>
        <taxon>Boletales</taxon>
        <taxon>Suillineae</taxon>
        <taxon>Suillaceae</taxon>
        <taxon>Suillus</taxon>
    </lineage>
</organism>
<evidence type="ECO:0000313" key="1">
    <source>
        <dbReference type="EMBL" id="KIK37714.1"/>
    </source>
</evidence>
<accession>A0A0D0AHV5</accession>
<proteinExistence type="predicted"/>
<gene>
    <name evidence="1" type="ORF">CY34DRAFT_810099</name>
</gene>
<dbReference type="HOGENOM" id="CLU_2795653_0_0_1"/>
<dbReference type="Proteomes" id="UP000054485">
    <property type="component" value="Unassembled WGS sequence"/>
</dbReference>
<dbReference type="AlphaFoldDB" id="A0A0D0AHV5"/>
<name>A0A0D0AHV5_9AGAM</name>
<dbReference type="EMBL" id="KN835434">
    <property type="protein sequence ID" value="KIK37714.1"/>
    <property type="molecule type" value="Genomic_DNA"/>
</dbReference>
<evidence type="ECO:0000313" key="2">
    <source>
        <dbReference type="Proteomes" id="UP000054485"/>
    </source>
</evidence>
<protein>
    <submittedName>
        <fullName evidence="1">Uncharacterized protein</fullName>
    </submittedName>
</protein>
<sequence length="68" mass="7705">MACFVLSSLSALQSRFSIVSHFERCTATKPISFLLLCAHKGNDQFTKQREILAEHTFPPDQEACLDKF</sequence>
<keyword evidence="2" id="KW-1185">Reference proteome</keyword>
<dbReference type="InParanoid" id="A0A0D0AHV5"/>
<reference evidence="2" key="2">
    <citation type="submission" date="2015-01" db="EMBL/GenBank/DDBJ databases">
        <title>Evolutionary Origins and Diversification of the Mycorrhizal Mutualists.</title>
        <authorList>
            <consortium name="DOE Joint Genome Institute"/>
            <consortium name="Mycorrhizal Genomics Consortium"/>
            <person name="Kohler A."/>
            <person name="Kuo A."/>
            <person name="Nagy L.G."/>
            <person name="Floudas D."/>
            <person name="Copeland A."/>
            <person name="Barry K.W."/>
            <person name="Cichocki N."/>
            <person name="Veneault-Fourrey C."/>
            <person name="LaButti K."/>
            <person name="Lindquist E.A."/>
            <person name="Lipzen A."/>
            <person name="Lundell T."/>
            <person name="Morin E."/>
            <person name="Murat C."/>
            <person name="Riley R."/>
            <person name="Ohm R."/>
            <person name="Sun H."/>
            <person name="Tunlid A."/>
            <person name="Henrissat B."/>
            <person name="Grigoriev I.V."/>
            <person name="Hibbett D.S."/>
            <person name="Martin F."/>
        </authorList>
    </citation>
    <scope>NUCLEOTIDE SEQUENCE [LARGE SCALE GENOMIC DNA]</scope>
    <source>
        <strain evidence="2">UH-Slu-Lm8-n1</strain>
    </source>
</reference>
<reference evidence="1 2" key="1">
    <citation type="submission" date="2014-04" db="EMBL/GenBank/DDBJ databases">
        <authorList>
            <consortium name="DOE Joint Genome Institute"/>
            <person name="Kuo A."/>
            <person name="Ruytinx J."/>
            <person name="Rineau F."/>
            <person name="Colpaert J."/>
            <person name="Kohler A."/>
            <person name="Nagy L.G."/>
            <person name="Floudas D."/>
            <person name="Copeland A."/>
            <person name="Barry K.W."/>
            <person name="Cichocki N."/>
            <person name="Veneault-Fourrey C."/>
            <person name="LaButti K."/>
            <person name="Lindquist E.A."/>
            <person name="Lipzen A."/>
            <person name="Lundell T."/>
            <person name="Morin E."/>
            <person name="Murat C."/>
            <person name="Sun H."/>
            <person name="Tunlid A."/>
            <person name="Henrissat B."/>
            <person name="Grigoriev I.V."/>
            <person name="Hibbett D.S."/>
            <person name="Martin F."/>
            <person name="Nordberg H.P."/>
            <person name="Cantor M.N."/>
            <person name="Hua S.X."/>
        </authorList>
    </citation>
    <scope>NUCLEOTIDE SEQUENCE [LARGE SCALE GENOMIC DNA]</scope>
    <source>
        <strain evidence="1 2">UH-Slu-Lm8-n1</strain>
    </source>
</reference>